<evidence type="ECO:0000256" key="1">
    <source>
        <dbReference type="SAM" id="MobiDB-lite"/>
    </source>
</evidence>
<feature type="region of interest" description="Disordered" evidence="1">
    <location>
        <begin position="1"/>
        <end position="33"/>
    </location>
</feature>
<dbReference type="EMBL" id="DVOO01000011">
    <property type="protein sequence ID" value="HIV24903.1"/>
    <property type="molecule type" value="Genomic_DNA"/>
</dbReference>
<evidence type="ECO:0000313" key="3">
    <source>
        <dbReference type="EMBL" id="HIV24903.1"/>
    </source>
</evidence>
<comment type="caution">
    <text evidence="3">The sequence shown here is derived from an EMBL/GenBank/DDBJ whole genome shotgun (WGS) entry which is preliminary data.</text>
</comment>
<reference evidence="3" key="1">
    <citation type="submission" date="2020-10" db="EMBL/GenBank/DDBJ databases">
        <authorList>
            <person name="Gilroy R."/>
        </authorList>
    </citation>
    <scope>NUCLEOTIDE SEQUENCE</scope>
    <source>
        <strain evidence="3">CHK188-20938</strain>
    </source>
</reference>
<dbReference type="AlphaFoldDB" id="A0A9D1P1I9"/>
<dbReference type="GO" id="GO:0006352">
    <property type="term" value="P:DNA-templated transcription initiation"/>
    <property type="evidence" value="ECO:0007669"/>
    <property type="project" value="InterPro"/>
</dbReference>
<dbReference type="InterPro" id="IPR013249">
    <property type="entry name" value="RNA_pol_sigma70_r4_t2"/>
</dbReference>
<dbReference type="Proteomes" id="UP000824169">
    <property type="component" value="Unassembled WGS sequence"/>
</dbReference>
<sequence>MRTETEPVTAEQIPPRSASTMRTETEPVTAEKSAAERRTVLGAVLGLPAKYRDVIYLHYYEGYTAPEIGQLLNKNPNTIYTLLNRGKKILKEKLGGETDA</sequence>
<name>A0A9D1P1I9_9FIRM</name>
<accession>A0A9D1P1I9</accession>
<feature type="domain" description="RNA polymerase sigma factor 70 region 4 type 2" evidence="2">
    <location>
        <begin position="40"/>
        <end position="89"/>
    </location>
</feature>
<reference evidence="3" key="2">
    <citation type="journal article" date="2021" name="PeerJ">
        <title>Extensive microbial diversity within the chicken gut microbiome revealed by metagenomics and culture.</title>
        <authorList>
            <person name="Gilroy R."/>
            <person name="Ravi A."/>
            <person name="Getino M."/>
            <person name="Pursley I."/>
            <person name="Horton D.L."/>
            <person name="Alikhan N.F."/>
            <person name="Baker D."/>
            <person name="Gharbi K."/>
            <person name="Hall N."/>
            <person name="Watson M."/>
            <person name="Adriaenssens E.M."/>
            <person name="Foster-Nyarko E."/>
            <person name="Jarju S."/>
            <person name="Secka A."/>
            <person name="Antonio M."/>
            <person name="Oren A."/>
            <person name="Chaudhuri R.R."/>
            <person name="La Ragione R."/>
            <person name="Hildebrand F."/>
            <person name="Pallen M.J."/>
        </authorList>
    </citation>
    <scope>NUCLEOTIDE SEQUENCE</scope>
    <source>
        <strain evidence="3">CHK188-20938</strain>
    </source>
</reference>
<protein>
    <submittedName>
        <fullName evidence="3">Sigma-70 family RNA polymerase sigma factor</fullName>
    </submittedName>
</protein>
<evidence type="ECO:0000313" key="4">
    <source>
        <dbReference type="Proteomes" id="UP000824169"/>
    </source>
</evidence>
<gene>
    <name evidence="3" type="ORF">IAB71_03810</name>
</gene>
<proteinExistence type="predicted"/>
<dbReference type="GO" id="GO:0016987">
    <property type="term" value="F:sigma factor activity"/>
    <property type="evidence" value="ECO:0007669"/>
    <property type="project" value="InterPro"/>
</dbReference>
<organism evidence="3 4">
    <name type="scientific">Candidatus Scatomonas pullistercoris</name>
    <dbReference type="NCBI Taxonomy" id="2840920"/>
    <lineage>
        <taxon>Bacteria</taxon>
        <taxon>Bacillati</taxon>
        <taxon>Bacillota</taxon>
        <taxon>Clostridia</taxon>
        <taxon>Lachnospirales</taxon>
        <taxon>Lachnospiraceae</taxon>
        <taxon>Lachnospiraceae incertae sedis</taxon>
        <taxon>Candidatus Scatomonas</taxon>
    </lineage>
</organism>
<dbReference type="Pfam" id="PF08281">
    <property type="entry name" value="Sigma70_r4_2"/>
    <property type="match status" value="1"/>
</dbReference>
<dbReference type="InterPro" id="IPR013324">
    <property type="entry name" value="RNA_pol_sigma_r3/r4-like"/>
</dbReference>
<dbReference type="InterPro" id="IPR036388">
    <property type="entry name" value="WH-like_DNA-bd_sf"/>
</dbReference>
<dbReference type="SUPFAM" id="SSF88659">
    <property type="entry name" value="Sigma3 and sigma4 domains of RNA polymerase sigma factors"/>
    <property type="match status" value="1"/>
</dbReference>
<dbReference type="NCBIfam" id="TIGR02937">
    <property type="entry name" value="sigma70-ECF"/>
    <property type="match status" value="1"/>
</dbReference>
<evidence type="ECO:0000259" key="2">
    <source>
        <dbReference type="Pfam" id="PF08281"/>
    </source>
</evidence>
<dbReference type="Gene3D" id="1.10.10.10">
    <property type="entry name" value="Winged helix-like DNA-binding domain superfamily/Winged helix DNA-binding domain"/>
    <property type="match status" value="1"/>
</dbReference>
<dbReference type="GO" id="GO:0003677">
    <property type="term" value="F:DNA binding"/>
    <property type="evidence" value="ECO:0007669"/>
    <property type="project" value="InterPro"/>
</dbReference>
<dbReference type="InterPro" id="IPR014284">
    <property type="entry name" value="RNA_pol_sigma-70_dom"/>
</dbReference>
<dbReference type="CDD" id="cd06171">
    <property type="entry name" value="Sigma70_r4"/>
    <property type="match status" value="1"/>
</dbReference>